<evidence type="ECO:0000313" key="4">
    <source>
        <dbReference type="Proteomes" id="UP000235023"/>
    </source>
</evidence>
<dbReference type="SUPFAM" id="SSF52540">
    <property type="entry name" value="P-loop containing nucleoside triphosphate hydrolases"/>
    <property type="match status" value="3"/>
</dbReference>
<feature type="domain" description="AAA+ ATPase" evidence="2">
    <location>
        <begin position="130"/>
        <end position="270"/>
    </location>
</feature>
<protein>
    <recommendedName>
        <fullName evidence="2">AAA+ ATPase domain-containing protein</fullName>
    </recommendedName>
</protein>
<dbReference type="Proteomes" id="UP000235023">
    <property type="component" value="Unassembled WGS sequence"/>
</dbReference>
<organism evidence="3 4">
    <name type="scientific">Aspergillus taichungensis</name>
    <dbReference type="NCBI Taxonomy" id="482145"/>
    <lineage>
        <taxon>Eukaryota</taxon>
        <taxon>Fungi</taxon>
        <taxon>Dikarya</taxon>
        <taxon>Ascomycota</taxon>
        <taxon>Pezizomycotina</taxon>
        <taxon>Eurotiomycetes</taxon>
        <taxon>Eurotiomycetidae</taxon>
        <taxon>Eurotiales</taxon>
        <taxon>Aspergillaceae</taxon>
        <taxon>Aspergillus</taxon>
        <taxon>Aspergillus subgen. Circumdati</taxon>
    </lineage>
</organism>
<dbReference type="SMART" id="SM00382">
    <property type="entry name" value="AAA"/>
    <property type="match status" value="3"/>
</dbReference>
<dbReference type="OrthoDB" id="2423195at2759"/>
<dbReference type="CDD" id="cd00009">
    <property type="entry name" value="AAA"/>
    <property type="match status" value="1"/>
</dbReference>
<feature type="compositionally biased region" description="Pro residues" evidence="1">
    <location>
        <begin position="43"/>
        <end position="54"/>
    </location>
</feature>
<evidence type="ECO:0000259" key="2">
    <source>
        <dbReference type="SMART" id="SM00382"/>
    </source>
</evidence>
<dbReference type="EMBL" id="KZ559503">
    <property type="protein sequence ID" value="PLN85674.1"/>
    <property type="molecule type" value="Genomic_DNA"/>
</dbReference>
<dbReference type="InterPro" id="IPR050773">
    <property type="entry name" value="CbxX/CfxQ_RuBisCO_ESX"/>
</dbReference>
<evidence type="ECO:0000313" key="3">
    <source>
        <dbReference type="EMBL" id="PLN85674.1"/>
    </source>
</evidence>
<accession>A0A2J5I6U0</accession>
<feature type="compositionally biased region" description="Basic and acidic residues" evidence="1">
    <location>
        <begin position="77"/>
        <end position="89"/>
    </location>
</feature>
<dbReference type="InterPro" id="IPR003593">
    <property type="entry name" value="AAA+_ATPase"/>
</dbReference>
<gene>
    <name evidence="3" type="ORF">BDW42DRAFT_142284</name>
</gene>
<feature type="compositionally biased region" description="Low complexity" evidence="1">
    <location>
        <begin position="55"/>
        <end position="65"/>
    </location>
</feature>
<feature type="domain" description="AAA+ ATPase" evidence="2">
    <location>
        <begin position="668"/>
        <end position="799"/>
    </location>
</feature>
<name>A0A2J5I6U0_9EURO</name>
<dbReference type="PANTHER" id="PTHR43392">
    <property type="entry name" value="AAA-TYPE ATPASE FAMILY PROTEIN / ANKYRIN REPEAT FAMILY PROTEIN"/>
    <property type="match status" value="1"/>
</dbReference>
<dbReference type="InterPro" id="IPR027417">
    <property type="entry name" value="P-loop_NTPase"/>
</dbReference>
<dbReference type="AlphaFoldDB" id="A0A2J5I6U0"/>
<evidence type="ECO:0000256" key="1">
    <source>
        <dbReference type="SAM" id="MobiDB-lite"/>
    </source>
</evidence>
<proteinExistence type="predicted"/>
<feature type="domain" description="AAA+ ATPase" evidence="2">
    <location>
        <begin position="414"/>
        <end position="618"/>
    </location>
</feature>
<dbReference type="PANTHER" id="PTHR43392:SF2">
    <property type="entry name" value="AAA-TYPE ATPASE FAMILY PROTEIN _ ANKYRIN REPEAT FAMILY PROTEIN"/>
    <property type="match status" value="1"/>
</dbReference>
<dbReference type="GO" id="GO:0005524">
    <property type="term" value="F:ATP binding"/>
    <property type="evidence" value="ECO:0007669"/>
    <property type="project" value="InterPro"/>
</dbReference>
<keyword evidence="4" id="KW-1185">Reference proteome</keyword>
<reference evidence="4" key="1">
    <citation type="submission" date="2017-12" db="EMBL/GenBank/DDBJ databases">
        <authorList>
            <consortium name="DOE Joint Genome Institute"/>
            <person name="Mondo S.J."/>
            <person name="Kjaerbolling I."/>
            <person name="Vesth T.C."/>
            <person name="Frisvad J.C."/>
            <person name="Nybo J.L."/>
            <person name="Theobald S."/>
            <person name="Kuo A."/>
            <person name="Bowyer P."/>
            <person name="Matsuda Y."/>
            <person name="Lyhne E.K."/>
            <person name="Kogle M.E."/>
            <person name="Clum A."/>
            <person name="Lipzen A."/>
            <person name="Salamov A."/>
            <person name="Ngan C.Y."/>
            <person name="Daum C."/>
            <person name="Chiniquy J."/>
            <person name="Barry K."/>
            <person name="LaButti K."/>
            <person name="Haridas S."/>
            <person name="Simmons B.A."/>
            <person name="Magnuson J.K."/>
            <person name="Mortensen U.H."/>
            <person name="Larsen T.O."/>
            <person name="Grigoriev I.V."/>
            <person name="Baker S.E."/>
            <person name="Andersen M.R."/>
            <person name="Nordberg H.P."/>
            <person name="Cantor M.N."/>
            <person name="Hua S.X."/>
        </authorList>
    </citation>
    <scope>NUCLEOTIDE SEQUENCE [LARGE SCALE GENOMIC DNA]</scope>
    <source>
        <strain evidence="4">IBT 19404</strain>
    </source>
</reference>
<dbReference type="Gene3D" id="3.40.50.300">
    <property type="entry name" value="P-loop containing nucleotide triphosphate hydrolases"/>
    <property type="match status" value="3"/>
</dbReference>
<dbReference type="Gene3D" id="1.10.8.60">
    <property type="match status" value="2"/>
</dbReference>
<sequence>MISTLRSFLAQLCPCRRMECSASRPSSSSRFPFFFSSLWSSPSPSPSPSAPPPRTQQTASTQTTTKSPLLPAMNARRAPEREAEDREMVGQRATGEMSALVGLENVKRQLQGVQSWVQICRRHGRDPRNEGYSIALQGNPGTGKTTIAGIYARMLFAIDITDTETIRHTSGNELLGLGVKATQQMLQSMVDVAPAARTAGALIIDHPRGLSKRLKTHRQIVDAIADAMERPTGRIVVIFTGDADDLDAFFKEHTRIHRRICSTITFEDFDRPDLQVLLSRRIAEEYHDRMQLEGGVDGPYLQAAARRLARGRGRKGFTNVYAVREAVKTIAHRQVQCLMEQRDNGVDEVDYFFFSREDLLGPSPGDVKERSESWAQLHALVGQDAVKTSIREVVDTADENYWRETRNQRRLPMRLHRIFAGPVGTGKKTAATLYAHILYEMGLLSSDEANIHHLSSLPRPAPHAGLAPEGQALILDISGDGTPDSAVIDILAAEMSSGYENRCIILLGDSAAIAALPDSIKQATRFEQHLIPFQSFTQEELEQLLQNKLQDQGVDTTPDAFQAAVDILTSARMRKDFDNARAVDRLLLVAHHHYEARRALAPPAGATLDRVLEAEDFDGGSIGGGAALSFREELRHTIVPDEITSVLKRYHREMRTAWLQGQDPGKRVPCTLVFKGGCGSGKKTVARQLGTLYYKMGVLESDELIDCSVADLISSHPGHSSLRTRSQLELSRGKVLFVDDAHRLTENDSAIQAMDELIYLLPRYAGHTVVILAGPPSEMDHLLANRPRLSGLFQEEIVFRCPTPRECLRLLDRYLDEHIPTPRPYLIDTQVQSHREFTRAVQVLSMFPCWSNARDIKLLARWMVSAAVRDIPLDGTPLPPVQLSEDQAMTCMIKLFNLKRDRLRYNQDPKARMLPRILSQPRCTERTGVRFPV</sequence>
<dbReference type="Pfam" id="PF00004">
    <property type="entry name" value="AAA"/>
    <property type="match status" value="1"/>
</dbReference>
<dbReference type="GO" id="GO:0016887">
    <property type="term" value="F:ATP hydrolysis activity"/>
    <property type="evidence" value="ECO:0007669"/>
    <property type="project" value="InterPro"/>
</dbReference>
<dbReference type="InterPro" id="IPR003959">
    <property type="entry name" value="ATPase_AAA_core"/>
</dbReference>
<feature type="region of interest" description="Disordered" evidence="1">
    <location>
        <begin position="42"/>
        <end position="89"/>
    </location>
</feature>